<proteinExistence type="predicted"/>
<evidence type="ECO:0000313" key="1">
    <source>
        <dbReference type="EMBL" id="JAH53055.1"/>
    </source>
</evidence>
<reference evidence="1" key="2">
    <citation type="journal article" date="2015" name="Fish Shellfish Immunol.">
        <title>Early steps in the European eel (Anguilla anguilla)-Vibrio vulnificus interaction in the gills: Role of the RtxA13 toxin.</title>
        <authorList>
            <person name="Callol A."/>
            <person name="Pajuelo D."/>
            <person name="Ebbesson L."/>
            <person name="Teles M."/>
            <person name="MacKenzie S."/>
            <person name="Amaro C."/>
        </authorList>
    </citation>
    <scope>NUCLEOTIDE SEQUENCE</scope>
</reference>
<organism evidence="1">
    <name type="scientific">Anguilla anguilla</name>
    <name type="common">European freshwater eel</name>
    <name type="synonym">Muraena anguilla</name>
    <dbReference type="NCBI Taxonomy" id="7936"/>
    <lineage>
        <taxon>Eukaryota</taxon>
        <taxon>Metazoa</taxon>
        <taxon>Chordata</taxon>
        <taxon>Craniata</taxon>
        <taxon>Vertebrata</taxon>
        <taxon>Euteleostomi</taxon>
        <taxon>Actinopterygii</taxon>
        <taxon>Neopterygii</taxon>
        <taxon>Teleostei</taxon>
        <taxon>Anguilliformes</taxon>
        <taxon>Anguillidae</taxon>
        <taxon>Anguilla</taxon>
    </lineage>
</organism>
<name>A0A0E9TJH8_ANGAN</name>
<accession>A0A0E9TJH8</accession>
<sequence>MYPGMQKDIISTTNCILALYLKSTLIYGYFKLPYNMYWLYIVWVQLKFSDRCLFSFSSMNKSPRSDGANNFQ</sequence>
<protein>
    <submittedName>
        <fullName evidence="1">Uncharacterized protein</fullName>
    </submittedName>
</protein>
<reference evidence="1" key="1">
    <citation type="submission" date="2014-11" db="EMBL/GenBank/DDBJ databases">
        <authorList>
            <person name="Amaro Gonzalez C."/>
        </authorList>
    </citation>
    <scope>NUCLEOTIDE SEQUENCE</scope>
</reference>
<dbReference type="AlphaFoldDB" id="A0A0E9TJH8"/>
<dbReference type="EMBL" id="GBXM01055522">
    <property type="protein sequence ID" value="JAH53055.1"/>
    <property type="molecule type" value="Transcribed_RNA"/>
</dbReference>